<dbReference type="Pfam" id="PF22924">
    <property type="entry name" value="ACOX_C_alpha1"/>
    <property type="match status" value="1"/>
</dbReference>
<feature type="region of interest" description="Disordered" evidence="1">
    <location>
        <begin position="14"/>
        <end position="35"/>
    </location>
</feature>
<dbReference type="InterPro" id="IPR036250">
    <property type="entry name" value="AcylCo_DH-like_C"/>
</dbReference>
<accession>A0ABS3Y5U2</accession>
<name>A0ABS3Y5U2_9ACTN</name>
<evidence type="ECO:0000313" key="4">
    <source>
        <dbReference type="Proteomes" id="UP000721954"/>
    </source>
</evidence>
<keyword evidence="4" id="KW-1185">Reference proteome</keyword>
<feature type="domain" description="Acyl-CoA oxidase C-alpha1" evidence="2">
    <location>
        <begin position="272"/>
        <end position="431"/>
    </location>
</feature>
<dbReference type="Gene3D" id="1.20.140.10">
    <property type="entry name" value="Butyryl-CoA Dehydrogenase, subunit A, domain 3"/>
    <property type="match status" value="2"/>
</dbReference>
<dbReference type="PANTHER" id="PTHR10909">
    <property type="entry name" value="ELECTRON TRANSPORT OXIDOREDUCTASE"/>
    <property type="match status" value="1"/>
</dbReference>
<dbReference type="Gene3D" id="2.40.110.10">
    <property type="entry name" value="Butyryl-CoA Dehydrogenase, subunit A, domain 2"/>
    <property type="match status" value="1"/>
</dbReference>
<dbReference type="EMBL" id="JAFFZM010000032">
    <property type="protein sequence ID" value="MBO8203030.1"/>
    <property type="molecule type" value="Genomic_DNA"/>
</dbReference>
<dbReference type="InterPro" id="IPR009100">
    <property type="entry name" value="AcylCoA_DH/oxidase_NM_dom_sf"/>
</dbReference>
<dbReference type="InterPro" id="IPR046373">
    <property type="entry name" value="Acyl-CoA_Oxase/DH_mid-dom_sf"/>
</dbReference>
<organism evidence="3 4">
    <name type="scientific">Streptomyces smyrnaeus</name>
    <dbReference type="NCBI Taxonomy" id="1387713"/>
    <lineage>
        <taxon>Bacteria</taxon>
        <taxon>Bacillati</taxon>
        <taxon>Actinomycetota</taxon>
        <taxon>Actinomycetes</taxon>
        <taxon>Kitasatosporales</taxon>
        <taxon>Streptomycetaceae</taxon>
        <taxon>Streptomyces</taxon>
    </lineage>
</organism>
<dbReference type="Proteomes" id="UP000721954">
    <property type="component" value="Unassembled WGS sequence"/>
</dbReference>
<evidence type="ECO:0000259" key="2">
    <source>
        <dbReference type="Pfam" id="PF22924"/>
    </source>
</evidence>
<evidence type="ECO:0000256" key="1">
    <source>
        <dbReference type="SAM" id="MobiDB-lite"/>
    </source>
</evidence>
<comment type="caution">
    <text evidence="3">The sequence shown here is derived from an EMBL/GenBank/DDBJ whole genome shotgun (WGS) entry which is preliminary data.</text>
</comment>
<gene>
    <name evidence="3" type="ORF">JW613_32840</name>
</gene>
<reference evidence="3 4" key="1">
    <citation type="submission" date="2021-02" db="EMBL/GenBank/DDBJ databases">
        <title>Streptomyces spirodelae sp. nov., isolated from duckweed.</title>
        <authorList>
            <person name="Saimee Y."/>
            <person name="Duangmal K."/>
        </authorList>
    </citation>
    <scope>NUCLEOTIDE SEQUENCE [LARGE SCALE GENOMIC DNA]</scope>
    <source>
        <strain evidence="3 4">DSM 42105</strain>
    </source>
</reference>
<dbReference type="InterPro" id="IPR055060">
    <property type="entry name" value="ACOX_C_alpha1"/>
</dbReference>
<evidence type="ECO:0000313" key="3">
    <source>
        <dbReference type="EMBL" id="MBO8203030.1"/>
    </source>
</evidence>
<dbReference type="InterPro" id="IPR012258">
    <property type="entry name" value="Acyl-CoA_oxidase"/>
</dbReference>
<sequence length="615" mass="65133">MADPLRTDQARTLAEALGPLRPPEPGEATSRNHRTHHELERLAKVAPPPGVLLKDPEWMAALSACTALADPALYMTVVNHYVLCLGSVVDSASEQQLASADLAQVVGALESGYRKGVFLVTEIGDANSHLAIRTTAEFEPGRGQFVLRTPDPGAAKFSGVGVPGRPQSAVVCARLMVGGSCRGVHPFLVDLCDERRTSPGVEISGALGVESLPLEYALVRFDGARLPYDRWLRGTARIDADGAYHDPLGDDPDRALRRTLDVGRLLWATVPSAAAATARASAVAALRHSQHRRSHGRLAPEAPVLAYSTQQRALFGAAAEAFALNCAATAALDIWQRSQDARPDATAEASQGGRAAETAFSPWASVDRRLSAFKALAVDGAARISAECRRRCGLAGHLTVNRLSGYAGFAEAFDAAGGDNRLVLLDLGRALADEAAPADEVPADGSSRPADTDDPDWWLSVVGTLEQRLTAGLRTALDEGRQQGLEGMELWNPLLERTRQLGQVHTLRLAAQSVVDAVSAARGHDPAQRALVALYGVTQALRLAGPLQWTGVLSRETAASLEAAADRQCTRLAPYLDEVAARLAPPETLCATPLAAPDYAAALHSTLTRPDGGRS</sequence>
<dbReference type="SUPFAM" id="SSF47203">
    <property type="entry name" value="Acyl-CoA dehydrogenase C-terminal domain-like"/>
    <property type="match status" value="2"/>
</dbReference>
<dbReference type="SUPFAM" id="SSF56645">
    <property type="entry name" value="Acyl-CoA dehydrogenase NM domain-like"/>
    <property type="match status" value="1"/>
</dbReference>
<protein>
    <recommendedName>
        <fullName evidence="2">Acyl-CoA oxidase C-alpha1 domain-containing protein</fullName>
    </recommendedName>
</protein>
<proteinExistence type="predicted"/>
<dbReference type="PANTHER" id="PTHR10909:SF382">
    <property type="entry name" value="ACYL-COENZYME A OXIDASE"/>
    <property type="match status" value="1"/>
</dbReference>